<dbReference type="GeneID" id="113700557"/>
<keyword evidence="2" id="KW-0677">Repeat</keyword>
<keyword evidence="10" id="KW-1185">Reference proteome</keyword>
<evidence type="ECO:0000256" key="7">
    <source>
        <dbReference type="SAM" id="MobiDB-lite"/>
    </source>
</evidence>
<dbReference type="PROSITE" id="PS50090">
    <property type="entry name" value="MYB_LIKE"/>
    <property type="match status" value="2"/>
</dbReference>
<dbReference type="FunFam" id="1.10.10.60:FF:000394">
    <property type="entry name" value="MYB transcription factor"/>
    <property type="match status" value="1"/>
</dbReference>
<dbReference type="SMART" id="SM00717">
    <property type="entry name" value="SANT"/>
    <property type="match status" value="2"/>
</dbReference>
<dbReference type="InterPro" id="IPR009057">
    <property type="entry name" value="Homeodomain-like_sf"/>
</dbReference>
<evidence type="ECO:0000256" key="5">
    <source>
        <dbReference type="ARBA" id="ARBA00023163"/>
    </source>
</evidence>
<evidence type="ECO:0000256" key="6">
    <source>
        <dbReference type="ARBA" id="ARBA00023242"/>
    </source>
</evidence>
<keyword evidence="3" id="KW-0805">Transcription regulation</keyword>
<keyword evidence="6" id="KW-0539">Nucleus</keyword>
<dbReference type="InterPro" id="IPR001005">
    <property type="entry name" value="SANT/Myb"/>
</dbReference>
<name>A0A6P6TEF6_COFAR</name>
<evidence type="ECO:0000256" key="3">
    <source>
        <dbReference type="ARBA" id="ARBA00023015"/>
    </source>
</evidence>
<dbReference type="GO" id="GO:0006355">
    <property type="term" value="P:regulation of DNA-templated transcription"/>
    <property type="evidence" value="ECO:0007669"/>
    <property type="project" value="UniProtKB-ARBA"/>
</dbReference>
<dbReference type="GO" id="GO:0046394">
    <property type="term" value="P:carboxylic acid biosynthetic process"/>
    <property type="evidence" value="ECO:0007669"/>
    <property type="project" value="UniProtKB-ARBA"/>
</dbReference>
<feature type="domain" description="HTH myb-type" evidence="9">
    <location>
        <begin position="62"/>
        <end position="116"/>
    </location>
</feature>
<evidence type="ECO:0000256" key="1">
    <source>
        <dbReference type="ARBA" id="ARBA00004123"/>
    </source>
</evidence>
<evidence type="ECO:0000256" key="2">
    <source>
        <dbReference type="ARBA" id="ARBA00022737"/>
    </source>
</evidence>
<dbReference type="Gene3D" id="1.10.10.60">
    <property type="entry name" value="Homeodomain-like"/>
    <property type="match status" value="2"/>
</dbReference>
<dbReference type="PROSITE" id="PS51294">
    <property type="entry name" value="HTH_MYB"/>
    <property type="match status" value="2"/>
</dbReference>
<keyword evidence="5" id="KW-0804">Transcription</keyword>
<feature type="domain" description="Myb-like" evidence="8">
    <location>
        <begin position="9"/>
        <end position="61"/>
    </location>
</feature>
<dbReference type="PANTHER" id="PTHR47994:SF5">
    <property type="entry name" value="F14D16.11-RELATED"/>
    <property type="match status" value="1"/>
</dbReference>
<dbReference type="OrthoDB" id="2143914at2759"/>
<dbReference type="AlphaFoldDB" id="A0A6P6TEF6"/>
<dbReference type="InterPro" id="IPR015495">
    <property type="entry name" value="Myb_TF_plants"/>
</dbReference>
<evidence type="ECO:0000313" key="11">
    <source>
        <dbReference type="RefSeq" id="XP_027076833.1"/>
    </source>
</evidence>
<proteinExistence type="predicted"/>
<dbReference type="InterPro" id="IPR017930">
    <property type="entry name" value="Myb_dom"/>
</dbReference>
<evidence type="ECO:0000259" key="9">
    <source>
        <dbReference type="PROSITE" id="PS51294"/>
    </source>
</evidence>
<dbReference type="GO" id="GO:0005634">
    <property type="term" value="C:nucleus"/>
    <property type="evidence" value="ECO:0007669"/>
    <property type="project" value="UniProtKB-SubCell"/>
</dbReference>
<evidence type="ECO:0000313" key="10">
    <source>
        <dbReference type="Proteomes" id="UP001652660"/>
    </source>
</evidence>
<feature type="region of interest" description="Disordered" evidence="7">
    <location>
        <begin position="122"/>
        <end position="165"/>
    </location>
</feature>
<accession>A0A6P6TEF6</accession>
<dbReference type="Pfam" id="PF00249">
    <property type="entry name" value="Myb_DNA-binding"/>
    <property type="match status" value="2"/>
</dbReference>
<dbReference type="SUPFAM" id="SSF46689">
    <property type="entry name" value="Homeodomain-like"/>
    <property type="match status" value="1"/>
</dbReference>
<dbReference type="Proteomes" id="UP001652660">
    <property type="component" value="Chromosome 7e"/>
</dbReference>
<sequence>MGRRPCCDKVGLTKGPWSADEDMKLTSFILTNGQCCWRDVPKLAGLLRCGKSCRLRWTNYLRPDLKRGLLSKHEEKMVIDLHSQLGNRWSKIASHLPGRTDNEIKNHWNTHIKKKLINMGIDPVTHKPLPQPTSATDQSQEEQPKNHPDSDQETKKEPTSSVSINDIISEMDEQKREAETSMQSTLTDAIQEEEDKSISIPQCQIESSSVEFNNVFSIDEVPMIEPDEIFIPFARASSTLSSTSSSSSYSSFDRNSSNCNVFGHHQEFFPTIIHAQSSFDHYPTDKMNVDFWDDDFISNLDMLMNDDSDRNNLAAVIGLEPSPAQYHVEMVLLDEDYSWKFDHF</sequence>
<dbReference type="GO" id="GO:0000976">
    <property type="term" value="F:transcription cis-regulatory region binding"/>
    <property type="evidence" value="ECO:0007669"/>
    <property type="project" value="UniProtKB-ARBA"/>
</dbReference>
<dbReference type="RefSeq" id="XP_027076833.1">
    <property type="nucleotide sequence ID" value="XM_027221032.2"/>
</dbReference>
<evidence type="ECO:0000256" key="4">
    <source>
        <dbReference type="ARBA" id="ARBA00023125"/>
    </source>
</evidence>
<dbReference type="FunFam" id="1.10.10.60:FF:000069">
    <property type="entry name" value="MYB transcription factor"/>
    <property type="match status" value="1"/>
</dbReference>
<reference evidence="10" key="1">
    <citation type="journal article" date="2025" name="Foods">
        <title>Unveiling the Microbial Signatures of Arabica Coffee Cherries: Insights into Ripeness Specific Diversity, Functional Traits, and Implications for Quality and Safety.</title>
        <authorList>
            <consortium name="RefSeq"/>
            <person name="Tenea G.N."/>
            <person name="Cifuentes V."/>
            <person name="Reyes P."/>
            <person name="Cevallos-Vallejos M."/>
        </authorList>
    </citation>
    <scope>NUCLEOTIDE SEQUENCE [LARGE SCALE GENOMIC DNA]</scope>
</reference>
<reference evidence="11" key="2">
    <citation type="submission" date="2025-08" db="UniProtKB">
        <authorList>
            <consortium name="RefSeq"/>
        </authorList>
    </citation>
    <scope>IDENTIFICATION</scope>
    <source>
        <tissue evidence="11">Leaves</tissue>
    </source>
</reference>
<feature type="domain" description="Myb-like" evidence="8">
    <location>
        <begin position="62"/>
        <end position="112"/>
    </location>
</feature>
<feature type="domain" description="HTH myb-type" evidence="9">
    <location>
        <begin position="9"/>
        <end position="61"/>
    </location>
</feature>
<protein>
    <submittedName>
        <fullName evidence="11">Uncharacterized protein</fullName>
    </submittedName>
</protein>
<dbReference type="CDD" id="cd00167">
    <property type="entry name" value="SANT"/>
    <property type="match status" value="2"/>
</dbReference>
<organism evidence="10 11">
    <name type="scientific">Coffea arabica</name>
    <name type="common">Arabian coffee</name>
    <dbReference type="NCBI Taxonomy" id="13443"/>
    <lineage>
        <taxon>Eukaryota</taxon>
        <taxon>Viridiplantae</taxon>
        <taxon>Streptophyta</taxon>
        <taxon>Embryophyta</taxon>
        <taxon>Tracheophyta</taxon>
        <taxon>Spermatophyta</taxon>
        <taxon>Magnoliopsida</taxon>
        <taxon>eudicotyledons</taxon>
        <taxon>Gunneridae</taxon>
        <taxon>Pentapetalae</taxon>
        <taxon>asterids</taxon>
        <taxon>lamiids</taxon>
        <taxon>Gentianales</taxon>
        <taxon>Rubiaceae</taxon>
        <taxon>Ixoroideae</taxon>
        <taxon>Gardenieae complex</taxon>
        <taxon>Bertiereae - Coffeeae clade</taxon>
        <taxon>Coffeeae</taxon>
        <taxon>Coffea</taxon>
    </lineage>
</organism>
<dbReference type="PANTHER" id="PTHR47994">
    <property type="entry name" value="F14D16.11-RELATED"/>
    <property type="match status" value="1"/>
</dbReference>
<keyword evidence="4" id="KW-0238">DNA-binding</keyword>
<feature type="compositionally biased region" description="Basic and acidic residues" evidence="7">
    <location>
        <begin position="142"/>
        <end position="158"/>
    </location>
</feature>
<evidence type="ECO:0000259" key="8">
    <source>
        <dbReference type="PROSITE" id="PS50090"/>
    </source>
</evidence>
<comment type="subcellular location">
    <subcellularLocation>
        <location evidence="1">Nucleus</location>
    </subcellularLocation>
</comment>
<gene>
    <name evidence="11" type="primary">LOC113700557</name>
</gene>